<gene>
    <name evidence="1" type="ORF">E2C01_035248</name>
</gene>
<comment type="caution">
    <text evidence="1">The sequence shown here is derived from an EMBL/GenBank/DDBJ whole genome shotgun (WGS) entry which is preliminary data.</text>
</comment>
<dbReference type="EMBL" id="VSRR010005138">
    <property type="protein sequence ID" value="MPC41647.1"/>
    <property type="molecule type" value="Genomic_DNA"/>
</dbReference>
<sequence length="93" mass="10263">MSTGNLCYYPAKIRSFIEVRAKSLDNVLSRAGKAVGAAVIDYGHTTTDFPARKLRGHKPSDPGSVVLPELVFAMGNVWQPPRTQSIWAHERPQ</sequence>
<proteinExistence type="predicted"/>
<evidence type="ECO:0000313" key="2">
    <source>
        <dbReference type="Proteomes" id="UP000324222"/>
    </source>
</evidence>
<evidence type="ECO:0000313" key="1">
    <source>
        <dbReference type="EMBL" id="MPC41647.1"/>
    </source>
</evidence>
<protein>
    <submittedName>
        <fullName evidence="1">Uncharacterized protein</fullName>
    </submittedName>
</protein>
<reference evidence="1 2" key="1">
    <citation type="submission" date="2019-05" db="EMBL/GenBank/DDBJ databases">
        <title>Another draft genome of Portunus trituberculatus and its Hox gene families provides insights of decapod evolution.</title>
        <authorList>
            <person name="Jeong J.-H."/>
            <person name="Song I."/>
            <person name="Kim S."/>
            <person name="Choi T."/>
            <person name="Kim D."/>
            <person name="Ryu S."/>
            <person name="Kim W."/>
        </authorList>
    </citation>
    <scope>NUCLEOTIDE SEQUENCE [LARGE SCALE GENOMIC DNA]</scope>
    <source>
        <tissue evidence="1">Muscle</tissue>
    </source>
</reference>
<name>A0A5B7F7Z4_PORTR</name>
<organism evidence="1 2">
    <name type="scientific">Portunus trituberculatus</name>
    <name type="common">Swimming crab</name>
    <name type="synonym">Neptunus trituberculatus</name>
    <dbReference type="NCBI Taxonomy" id="210409"/>
    <lineage>
        <taxon>Eukaryota</taxon>
        <taxon>Metazoa</taxon>
        <taxon>Ecdysozoa</taxon>
        <taxon>Arthropoda</taxon>
        <taxon>Crustacea</taxon>
        <taxon>Multicrustacea</taxon>
        <taxon>Malacostraca</taxon>
        <taxon>Eumalacostraca</taxon>
        <taxon>Eucarida</taxon>
        <taxon>Decapoda</taxon>
        <taxon>Pleocyemata</taxon>
        <taxon>Brachyura</taxon>
        <taxon>Eubrachyura</taxon>
        <taxon>Portunoidea</taxon>
        <taxon>Portunidae</taxon>
        <taxon>Portuninae</taxon>
        <taxon>Portunus</taxon>
    </lineage>
</organism>
<accession>A0A5B7F7Z4</accession>
<keyword evidence="2" id="KW-1185">Reference proteome</keyword>
<dbReference type="AlphaFoldDB" id="A0A5B7F7Z4"/>
<dbReference type="Proteomes" id="UP000324222">
    <property type="component" value="Unassembled WGS sequence"/>
</dbReference>